<feature type="domain" description="HTH iclR-type" evidence="4">
    <location>
        <begin position="10"/>
        <end position="70"/>
    </location>
</feature>
<dbReference type="GO" id="GO:0003677">
    <property type="term" value="F:DNA binding"/>
    <property type="evidence" value="ECO:0007669"/>
    <property type="project" value="UniProtKB-KW"/>
</dbReference>
<dbReference type="OrthoDB" id="7274111at2"/>
<evidence type="ECO:0000256" key="1">
    <source>
        <dbReference type="ARBA" id="ARBA00023015"/>
    </source>
</evidence>
<comment type="caution">
    <text evidence="6">The sequence shown here is derived from an EMBL/GenBank/DDBJ whole genome shotgun (WGS) entry which is preliminary data.</text>
</comment>
<evidence type="ECO:0000259" key="5">
    <source>
        <dbReference type="PROSITE" id="PS51078"/>
    </source>
</evidence>
<dbReference type="SUPFAM" id="SSF55781">
    <property type="entry name" value="GAF domain-like"/>
    <property type="match status" value="1"/>
</dbReference>
<dbReference type="PROSITE" id="PS51078">
    <property type="entry name" value="ICLR_ED"/>
    <property type="match status" value="1"/>
</dbReference>
<dbReference type="PANTHER" id="PTHR30136:SF35">
    <property type="entry name" value="HTH-TYPE TRANSCRIPTIONAL REGULATOR RV1719"/>
    <property type="match status" value="1"/>
</dbReference>
<evidence type="ECO:0000256" key="2">
    <source>
        <dbReference type="ARBA" id="ARBA00023125"/>
    </source>
</evidence>
<dbReference type="RefSeq" id="WP_158053337.1">
    <property type="nucleotide sequence ID" value="NZ_WBKB01000011.1"/>
</dbReference>
<keyword evidence="1" id="KW-0805">Transcription regulation</keyword>
<dbReference type="InterPro" id="IPR050707">
    <property type="entry name" value="HTH_MetabolicPath_Reg"/>
</dbReference>
<reference evidence="6 7" key="1">
    <citation type="submission" date="2019-09" db="EMBL/GenBank/DDBJ databases">
        <title>Phylogeny of genus Pseudoclavibacter and closely related genus.</title>
        <authorList>
            <person name="Li Y."/>
        </authorList>
    </citation>
    <scope>NUCLEOTIDE SEQUENCE [LARGE SCALE GENOMIC DNA]</scope>
    <source>
        <strain evidence="6 7">KCTC 13959</strain>
    </source>
</reference>
<dbReference type="InterPro" id="IPR014757">
    <property type="entry name" value="Tscrpt_reg_IclR_C"/>
</dbReference>
<evidence type="ECO:0000256" key="3">
    <source>
        <dbReference type="ARBA" id="ARBA00023163"/>
    </source>
</evidence>
<gene>
    <name evidence="6" type="ORF">F8O05_13850</name>
</gene>
<dbReference type="PANTHER" id="PTHR30136">
    <property type="entry name" value="HELIX-TURN-HELIX TRANSCRIPTIONAL REGULATOR, ICLR FAMILY"/>
    <property type="match status" value="1"/>
</dbReference>
<accession>A0A7J5BA48</accession>
<dbReference type="InterPro" id="IPR005471">
    <property type="entry name" value="Tscrpt_reg_IclR_N"/>
</dbReference>
<organism evidence="6 7">
    <name type="scientific">Gulosibacter chungangensis</name>
    <dbReference type="NCBI Taxonomy" id="979746"/>
    <lineage>
        <taxon>Bacteria</taxon>
        <taxon>Bacillati</taxon>
        <taxon>Actinomycetota</taxon>
        <taxon>Actinomycetes</taxon>
        <taxon>Micrococcales</taxon>
        <taxon>Microbacteriaceae</taxon>
        <taxon>Gulosibacter</taxon>
    </lineage>
</organism>
<dbReference type="GO" id="GO:0045892">
    <property type="term" value="P:negative regulation of DNA-templated transcription"/>
    <property type="evidence" value="ECO:0007669"/>
    <property type="project" value="TreeGrafter"/>
</dbReference>
<evidence type="ECO:0000313" key="7">
    <source>
        <dbReference type="Proteomes" id="UP000433493"/>
    </source>
</evidence>
<evidence type="ECO:0000259" key="4">
    <source>
        <dbReference type="PROSITE" id="PS51077"/>
    </source>
</evidence>
<dbReference type="SUPFAM" id="SSF46785">
    <property type="entry name" value="Winged helix' DNA-binding domain"/>
    <property type="match status" value="1"/>
</dbReference>
<dbReference type="InterPro" id="IPR036390">
    <property type="entry name" value="WH_DNA-bd_sf"/>
</dbReference>
<dbReference type="EMBL" id="WBKB01000011">
    <property type="protein sequence ID" value="KAB1640992.1"/>
    <property type="molecule type" value="Genomic_DNA"/>
</dbReference>
<keyword evidence="7" id="KW-1185">Reference proteome</keyword>
<evidence type="ECO:0000313" key="6">
    <source>
        <dbReference type="EMBL" id="KAB1640992.1"/>
    </source>
</evidence>
<dbReference type="Gene3D" id="3.30.450.40">
    <property type="match status" value="1"/>
</dbReference>
<sequence>MQTLPPPQRLEILDKANALITELEGGELTAAELAGRLDEPVSSIYRLIRTLLRLDWVMHGSVRGTYRLGLRMLAAGSAFFDTLDMRALFSPILMNMRDRTMLTVYLCLPHGLIATCVERLAGRGVRSLDMTLGSTMPLTDGGAPVAILAAMKEREAAEVIRQLEPTPAQLHLLEEKIAGFRKSGFVVTDGDVTRGVAGIATPIFDHHDRVVAGLSVGGLRHDVIGREDLVQMLLTAGQECSKLLGWNSNTVTIESDEAPKES</sequence>
<dbReference type="Proteomes" id="UP000433493">
    <property type="component" value="Unassembled WGS sequence"/>
</dbReference>
<dbReference type="Gene3D" id="1.10.10.10">
    <property type="entry name" value="Winged helix-like DNA-binding domain superfamily/Winged helix DNA-binding domain"/>
    <property type="match status" value="1"/>
</dbReference>
<keyword evidence="2" id="KW-0238">DNA-binding</keyword>
<keyword evidence="3" id="KW-0804">Transcription</keyword>
<dbReference type="SMART" id="SM00346">
    <property type="entry name" value="HTH_ICLR"/>
    <property type="match status" value="1"/>
</dbReference>
<name>A0A7J5BA48_9MICO</name>
<dbReference type="AlphaFoldDB" id="A0A7J5BA48"/>
<feature type="domain" description="IclR-ED" evidence="5">
    <location>
        <begin position="71"/>
        <end position="246"/>
    </location>
</feature>
<dbReference type="InterPro" id="IPR029016">
    <property type="entry name" value="GAF-like_dom_sf"/>
</dbReference>
<dbReference type="InterPro" id="IPR036388">
    <property type="entry name" value="WH-like_DNA-bd_sf"/>
</dbReference>
<dbReference type="Pfam" id="PF09339">
    <property type="entry name" value="HTH_IclR"/>
    <property type="match status" value="1"/>
</dbReference>
<proteinExistence type="predicted"/>
<dbReference type="PROSITE" id="PS51077">
    <property type="entry name" value="HTH_ICLR"/>
    <property type="match status" value="1"/>
</dbReference>
<dbReference type="GO" id="GO:0003700">
    <property type="term" value="F:DNA-binding transcription factor activity"/>
    <property type="evidence" value="ECO:0007669"/>
    <property type="project" value="TreeGrafter"/>
</dbReference>
<protein>
    <submittedName>
        <fullName evidence="6">IclR family transcriptional regulator</fullName>
    </submittedName>
</protein>
<dbReference type="Pfam" id="PF01614">
    <property type="entry name" value="IclR_C"/>
    <property type="match status" value="1"/>
</dbReference>